<dbReference type="GO" id="GO:0005829">
    <property type="term" value="C:cytosol"/>
    <property type="evidence" value="ECO:0007669"/>
    <property type="project" value="TreeGrafter"/>
</dbReference>
<dbReference type="GO" id="GO:0003746">
    <property type="term" value="F:translation elongation factor activity"/>
    <property type="evidence" value="ECO:0007669"/>
    <property type="project" value="UniProtKB-KW"/>
</dbReference>
<keyword evidence="2" id="KW-0547">Nucleotide-binding</keyword>
<evidence type="ECO:0000313" key="7">
    <source>
        <dbReference type="EMBL" id="PWA60386.1"/>
    </source>
</evidence>
<dbReference type="Proteomes" id="UP000245207">
    <property type="component" value="Unassembled WGS sequence"/>
</dbReference>
<accession>A0A2U1MGQ6</accession>
<dbReference type="GO" id="GO:0043022">
    <property type="term" value="F:ribosome binding"/>
    <property type="evidence" value="ECO:0007669"/>
    <property type="project" value="TreeGrafter"/>
</dbReference>
<evidence type="ECO:0000256" key="1">
    <source>
        <dbReference type="ARBA" id="ARBA00022490"/>
    </source>
</evidence>
<dbReference type="SUPFAM" id="SSF54980">
    <property type="entry name" value="EF-G C-terminal domain-like"/>
    <property type="match status" value="1"/>
</dbReference>
<evidence type="ECO:0000256" key="2">
    <source>
        <dbReference type="ARBA" id="ARBA00022741"/>
    </source>
</evidence>
<dbReference type="PANTHER" id="PTHR42908">
    <property type="entry name" value="TRANSLATION ELONGATION FACTOR-RELATED"/>
    <property type="match status" value="1"/>
</dbReference>
<dbReference type="PANTHER" id="PTHR42908:SF10">
    <property type="entry name" value="EUKARYOTIC TRANSLATION ELONGATION FACTOR 2"/>
    <property type="match status" value="1"/>
</dbReference>
<dbReference type="EMBL" id="PKPP01005360">
    <property type="protein sequence ID" value="PWA60386.1"/>
    <property type="molecule type" value="Genomic_DNA"/>
</dbReference>
<keyword evidence="3 7" id="KW-0251">Elongation factor</keyword>
<dbReference type="GO" id="GO:0003924">
    <property type="term" value="F:GTPase activity"/>
    <property type="evidence" value="ECO:0007669"/>
    <property type="project" value="TreeGrafter"/>
</dbReference>
<dbReference type="InterPro" id="IPR041095">
    <property type="entry name" value="EFG_II"/>
</dbReference>
<evidence type="ECO:0000313" key="8">
    <source>
        <dbReference type="Proteomes" id="UP000245207"/>
    </source>
</evidence>
<dbReference type="STRING" id="35608.A0A2U1MGQ6"/>
<dbReference type="Pfam" id="PF14492">
    <property type="entry name" value="EFG_III"/>
    <property type="match status" value="1"/>
</dbReference>
<dbReference type="AlphaFoldDB" id="A0A2U1MGQ6"/>
<keyword evidence="4" id="KW-0648">Protein biosynthesis</keyword>
<proteinExistence type="predicted"/>
<dbReference type="Gene3D" id="3.30.70.870">
    <property type="entry name" value="Elongation Factor G (Translational Gtpase), domain 3"/>
    <property type="match status" value="1"/>
</dbReference>
<keyword evidence="1" id="KW-0963">Cytoplasm</keyword>
<evidence type="ECO:0000259" key="6">
    <source>
        <dbReference type="Pfam" id="PF14492"/>
    </source>
</evidence>
<reference evidence="7 8" key="1">
    <citation type="journal article" date="2018" name="Mol. Plant">
        <title>The genome of Artemisia annua provides insight into the evolution of Asteraceae family and artemisinin biosynthesis.</title>
        <authorList>
            <person name="Shen Q."/>
            <person name="Zhang L."/>
            <person name="Liao Z."/>
            <person name="Wang S."/>
            <person name="Yan T."/>
            <person name="Shi P."/>
            <person name="Liu M."/>
            <person name="Fu X."/>
            <person name="Pan Q."/>
            <person name="Wang Y."/>
            <person name="Lv Z."/>
            <person name="Lu X."/>
            <person name="Zhang F."/>
            <person name="Jiang W."/>
            <person name="Ma Y."/>
            <person name="Chen M."/>
            <person name="Hao X."/>
            <person name="Li L."/>
            <person name="Tang Y."/>
            <person name="Lv G."/>
            <person name="Zhou Y."/>
            <person name="Sun X."/>
            <person name="Brodelius P.E."/>
            <person name="Rose J.K.C."/>
            <person name="Tang K."/>
        </authorList>
    </citation>
    <scope>NUCLEOTIDE SEQUENCE [LARGE SCALE GENOMIC DNA]</scope>
    <source>
        <strain evidence="8">cv. Huhao1</strain>
        <tissue evidence="7">Leaf</tissue>
    </source>
</reference>
<dbReference type="FunFam" id="3.30.70.870:FF:000002">
    <property type="entry name" value="Translation elongation factor 2"/>
    <property type="match status" value="1"/>
</dbReference>
<sequence length="196" mass="21515">MADLREEIAQSEVKHLGLVDESSSSSFDLFDVVCVCGRLDCTMQNIVDNLVNSLSSRCSEGVEEFGCDETLLDIFTVCFLSWKPADMIFFHIVISSSLSCAMKFSVSPVVRVAVQCKVASDLPKLVEGLKRLAKSDPMVVCTIEESGEHIIAGAGEFIDYRYIHEWTLLPLDKVTDVQSKASPDVQADGAASKQLR</sequence>
<dbReference type="GO" id="GO:1990904">
    <property type="term" value="C:ribonucleoprotein complex"/>
    <property type="evidence" value="ECO:0007669"/>
    <property type="project" value="TreeGrafter"/>
</dbReference>
<organism evidence="7 8">
    <name type="scientific">Artemisia annua</name>
    <name type="common">Sweet wormwood</name>
    <dbReference type="NCBI Taxonomy" id="35608"/>
    <lineage>
        <taxon>Eukaryota</taxon>
        <taxon>Viridiplantae</taxon>
        <taxon>Streptophyta</taxon>
        <taxon>Embryophyta</taxon>
        <taxon>Tracheophyta</taxon>
        <taxon>Spermatophyta</taxon>
        <taxon>Magnoliopsida</taxon>
        <taxon>eudicotyledons</taxon>
        <taxon>Gunneridae</taxon>
        <taxon>Pentapetalae</taxon>
        <taxon>asterids</taxon>
        <taxon>campanulids</taxon>
        <taxon>Asterales</taxon>
        <taxon>Asteraceae</taxon>
        <taxon>Asteroideae</taxon>
        <taxon>Anthemideae</taxon>
        <taxon>Artemisiinae</taxon>
        <taxon>Artemisia</taxon>
    </lineage>
</organism>
<name>A0A2U1MGQ6_ARTAN</name>
<gene>
    <name evidence="7" type="ORF">CTI12_AA367440</name>
</gene>
<evidence type="ECO:0000256" key="4">
    <source>
        <dbReference type="ARBA" id="ARBA00022917"/>
    </source>
</evidence>
<comment type="caution">
    <text evidence="7">The sequence shown here is derived from an EMBL/GenBank/DDBJ whole genome shotgun (WGS) entry which is preliminary data.</text>
</comment>
<protein>
    <submittedName>
        <fullName evidence="7">Elongation factor 2</fullName>
    </submittedName>
</protein>
<dbReference type="OrthoDB" id="203at2759"/>
<evidence type="ECO:0000256" key="5">
    <source>
        <dbReference type="ARBA" id="ARBA00023134"/>
    </source>
</evidence>
<dbReference type="InterPro" id="IPR035647">
    <property type="entry name" value="EFG_III/V"/>
</dbReference>
<keyword evidence="8" id="KW-1185">Reference proteome</keyword>
<feature type="domain" description="Elongation Factor G" evidence="6">
    <location>
        <begin position="108"/>
        <end position="156"/>
    </location>
</feature>
<keyword evidence="5" id="KW-0342">GTP-binding</keyword>
<evidence type="ECO:0000256" key="3">
    <source>
        <dbReference type="ARBA" id="ARBA00022768"/>
    </source>
</evidence>
<dbReference type="GO" id="GO:0005525">
    <property type="term" value="F:GTP binding"/>
    <property type="evidence" value="ECO:0007669"/>
    <property type="project" value="UniProtKB-KW"/>
</dbReference>